<dbReference type="EC" id="3.4.21.-" evidence="6"/>
<dbReference type="PRINTS" id="PR01774">
    <property type="entry name" value="EXFOLTOXIN"/>
</dbReference>
<accession>A0ABY9LHY3</accession>
<evidence type="ECO:0000256" key="5">
    <source>
        <dbReference type="ARBA" id="ARBA00022825"/>
    </source>
</evidence>
<dbReference type="RefSeq" id="WP_018365716.1">
    <property type="nucleotide sequence ID" value="NZ_CP104407.1"/>
</dbReference>
<dbReference type="InterPro" id="IPR050966">
    <property type="entry name" value="Glutamyl_endopeptidase"/>
</dbReference>
<dbReference type="Gene3D" id="2.40.10.10">
    <property type="entry name" value="Trypsin-like serine proteases"/>
    <property type="match status" value="1"/>
</dbReference>
<dbReference type="PANTHER" id="PTHR15462">
    <property type="entry name" value="SERINE PROTEASE"/>
    <property type="match status" value="1"/>
</dbReference>
<dbReference type="PRINTS" id="PR00839">
    <property type="entry name" value="V8PROTEASE"/>
</dbReference>
<keyword evidence="3" id="KW-0732">Signal</keyword>
<gene>
    <name evidence="7" type="ORF">N1496_02150</name>
</gene>
<keyword evidence="5 6" id="KW-0720">Serine protease</keyword>
<protein>
    <recommendedName>
        <fullName evidence="6">Serine protease</fullName>
        <ecNumber evidence="6">3.4.21.-</ecNumber>
    </recommendedName>
</protein>
<dbReference type="InterPro" id="IPR008256">
    <property type="entry name" value="Peptidase_S1B"/>
</dbReference>
<keyword evidence="2 6" id="KW-0645">Protease</keyword>
<keyword evidence="4 6" id="KW-0378">Hydrolase</keyword>
<dbReference type="InterPro" id="IPR043504">
    <property type="entry name" value="Peptidase_S1_PA_chymotrypsin"/>
</dbReference>
<name>A0ABY9LHY3_9STRE</name>
<evidence type="ECO:0000256" key="1">
    <source>
        <dbReference type="ARBA" id="ARBA00008764"/>
    </source>
</evidence>
<evidence type="ECO:0000256" key="4">
    <source>
        <dbReference type="ARBA" id="ARBA00022801"/>
    </source>
</evidence>
<dbReference type="SUPFAM" id="SSF50494">
    <property type="entry name" value="Trypsin-like serine proteases"/>
    <property type="match status" value="1"/>
</dbReference>
<dbReference type="Proteomes" id="UP001238096">
    <property type="component" value="Chromosome"/>
</dbReference>
<evidence type="ECO:0000313" key="8">
    <source>
        <dbReference type="Proteomes" id="UP001238096"/>
    </source>
</evidence>
<evidence type="ECO:0000256" key="2">
    <source>
        <dbReference type="ARBA" id="ARBA00022670"/>
    </source>
</evidence>
<dbReference type="InterPro" id="IPR008353">
    <property type="entry name" value="Peptidase_S1B_tx"/>
</dbReference>
<evidence type="ECO:0000313" key="7">
    <source>
        <dbReference type="EMBL" id="WMB28429.1"/>
    </source>
</evidence>
<dbReference type="EMBL" id="CP110509">
    <property type="protein sequence ID" value="WMB28429.1"/>
    <property type="molecule type" value="Genomic_DNA"/>
</dbReference>
<comment type="similarity">
    <text evidence="1 6">Belongs to the peptidase S1B family.</text>
</comment>
<proteinExistence type="inferred from homology"/>
<evidence type="ECO:0000256" key="3">
    <source>
        <dbReference type="ARBA" id="ARBA00022729"/>
    </source>
</evidence>
<dbReference type="InterPro" id="IPR009003">
    <property type="entry name" value="Peptidase_S1_PA"/>
</dbReference>
<evidence type="ECO:0000256" key="6">
    <source>
        <dbReference type="RuleBase" id="RU004296"/>
    </source>
</evidence>
<keyword evidence="8" id="KW-1185">Reference proteome</keyword>
<dbReference type="Pfam" id="PF13365">
    <property type="entry name" value="Trypsin_2"/>
    <property type="match status" value="1"/>
</dbReference>
<reference evidence="8" key="1">
    <citation type="submission" date="2022-10" db="EMBL/GenBank/DDBJ databases">
        <title>Streptococcus didelphis as causative of fatal infections in opossums (Didelphis albiventris).</title>
        <authorList>
            <person name="Breyer G.M."/>
            <person name="Da Silva M.E.R.J."/>
            <person name="Siqueira F.M."/>
        </authorList>
    </citation>
    <scope>NUCLEOTIDE SEQUENCE [LARGE SCALE GENOMIC DNA]</scope>
    <source>
        <strain evidence="8">LBVP101/21</strain>
    </source>
</reference>
<organism evidence="7 8">
    <name type="scientific">Streptococcus didelphis</name>
    <dbReference type="NCBI Taxonomy" id="102886"/>
    <lineage>
        <taxon>Bacteria</taxon>
        <taxon>Bacillati</taxon>
        <taxon>Bacillota</taxon>
        <taxon>Bacilli</taxon>
        <taxon>Lactobacillales</taxon>
        <taxon>Streptococcaceae</taxon>
        <taxon>Streptococcus</taxon>
    </lineage>
</organism>
<sequence length="360" mass="40793">MKAKRSRNYYLTAPVVLASMLYLYSGHLVQANEIAVTTEKSLIANRSKRSITMKEGEEGQIDSEWKAPILEDIEGLESTNEKLETISEEVGKNIQPEIKDNNYKVESLDEDVNLQATTKDSYLYDALFNETISVEEEEEPKRLYEDIPLHTRKGILKGTWRPGSEDNLSLYNKENDPNLMKNEDGDLVMKDQRRRESPAFPSAVTVYVKDENYSGKDGRISTGVNSSGSVIGKNLVLTCAHCVQQDDNPATMGYVIPGRDDDKEPFGRFKIKAMHIPEEYVNGPYNLAFDLAILEIEPNEKGQSIGDLVAPLKLREFSDDLIGKDVVTFGYPDDKYPEEEENVWYPIVKTQWRSEGKIMS</sequence>